<sequence>MTENSSYIKISVFYSEGQSTVSSNNISVLDNRIILRGEDFDLVPHKSVVDIAGYLKDGVVFMSGRVTLSTTSQVNLDIIKTDGKQERRTYLKVKADLKTKLLRAYSKGKRKRSYLIDEGIQTRDISLGGVAFFSNRTLLKKQIVTIDFSMIKPGFIARAEILRKERGHFGGYRFKYGCRFLEIGGEEERVLCEYVFKKQLENHRRLTRMSDDIN</sequence>
<accession>A0ACD1AC23</accession>
<evidence type="ECO:0000313" key="1">
    <source>
        <dbReference type="EMBL" id="QOX63934.1"/>
    </source>
</evidence>
<keyword evidence="2" id="KW-1185">Reference proteome</keyword>
<name>A0ACD1AC23_9FIRM</name>
<gene>
    <name evidence="1" type="ORF">FRZ06_11625</name>
</gene>
<evidence type="ECO:0000313" key="2">
    <source>
        <dbReference type="Proteomes" id="UP000594014"/>
    </source>
</evidence>
<dbReference type="EMBL" id="CP042469">
    <property type="protein sequence ID" value="QOX63934.1"/>
    <property type="molecule type" value="Genomic_DNA"/>
</dbReference>
<protein>
    <submittedName>
        <fullName evidence="1">PilZ domain-containing protein</fullName>
    </submittedName>
</protein>
<reference evidence="1" key="1">
    <citation type="submission" date="2019-08" db="EMBL/GenBank/DDBJ databases">
        <title>Genome sequence of Clostridiales bacterium MT110.</title>
        <authorList>
            <person name="Cao J."/>
        </authorList>
    </citation>
    <scope>NUCLEOTIDE SEQUENCE</scope>
    <source>
        <strain evidence="1">MT110</strain>
    </source>
</reference>
<proteinExistence type="predicted"/>
<organism evidence="1 2">
    <name type="scientific">Anoxybacterium hadale</name>
    <dbReference type="NCBI Taxonomy" id="3408580"/>
    <lineage>
        <taxon>Bacteria</taxon>
        <taxon>Bacillati</taxon>
        <taxon>Bacillota</taxon>
        <taxon>Clostridia</taxon>
        <taxon>Peptostreptococcales</taxon>
        <taxon>Anaerovoracaceae</taxon>
        <taxon>Anoxybacterium</taxon>
    </lineage>
</organism>
<dbReference type="Proteomes" id="UP000594014">
    <property type="component" value="Chromosome"/>
</dbReference>